<keyword evidence="3" id="KW-1185">Reference proteome</keyword>
<dbReference type="InterPro" id="IPR029058">
    <property type="entry name" value="AB_hydrolase_fold"/>
</dbReference>
<dbReference type="RefSeq" id="WP_132332920.1">
    <property type="nucleotide sequence ID" value="NZ_SMJZ01000044.1"/>
</dbReference>
<evidence type="ECO:0000259" key="1">
    <source>
        <dbReference type="Pfam" id="PF12697"/>
    </source>
</evidence>
<dbReference type="AlphaFoldDB" id="A0A4V2XKM7"/>
<name>A0A4V2XKM7_9ACTN</name>
<dbReference type="EMBL" id="SMJZ01000044">
    <property type="protein sequence ID" value="TDC07136.1"/>
    <property type="molecule type" value="Genomic_DNA"/>
</dbReference>
<dbReference type="OrthoDB" id="3771266at2"/>
<proteinExistence type="predicted"/>
<evidence type="ECO:0000313" key="3">
    <source>
        <dbReference type="Proteomes" id="UP000295157"/>
    </source>
</evidence>
<dbReference type="InterPro" id="IPR000073">
    <property type="entry name" value="AB_hydrolase_1"/>
</dbReference>
<accession>A0A4V2XKM7</accession>
<evidence type="ECO:0000313" key="2">
    <source>
        <dbReference type="EMBL" id="TDC07136.1"/>
    </source>
</evidence>
<dbReference type="Pfam" id="PF12697">
    <property type="entry name" value="Abhydrolase_6"/>
    <property type="match status" value="1"/>
</dbReference>
<dbReference type="Gene3D" id="3.40.50.1820">
    <property type="entry name" value="alpha/beta hydrolase"/>
    <property type="match status" value="1"/>
</dbReference>
<dbReference type="PRINTS" id="PR00412">
    <property type="entry name" value="EPOXHYDRLASE"/>
</dbReference>
<dbReference type="PANTHER" id="PTHR43798:SF33">
    <property type="entry name" value="HYDROLASE, PUTATIVE (AFU_ORTHOLOGUE AFUA_2G14860)-RELATED"/>
    <property type="match status" value="1"/>
</dbReference>
<dbReference type="PANTHER" id="PTHR43798">
    <property type="entry name" value="MONOACYLGLYCEROL LIPASE"/>
    <property type="match status" value="1"/>
</dbReference>
<dbReference type="GO" id="GO:0016020">
    <property type="term" value="C:membrane"/>
    <property type="evidence" value="ECO:0007669"/>
    <property type="project" value="TreeGrafter"/>
</dbReference>
<feature type="domain" description="AB hydrolase-1" evidence="1">
    <location>
        <begin position="23"/>
        <end position="267"/>
    </location>
</feature>
<dbReference type="InterPro" id="IPR050266">
    <property type="entry name" value="AB_hydrolase_sf"/>
</dbReference>
<dbReference type="SUPFAM" id="SSF53474">
    <property type="entry name" value="alpha/beta-Hydrolases"/>
    <property type="match status" value="1"/>
</dbReference>
<sequence>MDNSLSVGDGQLTYEIAGEGPLVVMVHGMGDNRAAFRFLAPRLVSAGYRVATMDLRGHGGSTPGWSSYTRTDTAGDILALVRHLGGPAVIVGHSCAGGSATIAAAEAPESVSAIVEIAPFTRVDKMAAGALLRNAHHRRGMLRLFGAVLLRSPRLWRRYLEHNYQARRPADHAAAMDALQAELRRPGRMAVVSALGRSAPADAGARLGDVRCPALVVVGTADPDWPDPRAAAERAVADMPQGLGTVVTIDGAGHYPHTQFPDEVAAAMIPFLKEHVGA</sequence>
<organism evidence="2 3">
    <name type="scientific">Nonomuraea longispora</name>
    <dbReference type="NCBI Taxonomy" id="1848320"/>
    <lineage>
        <taxon>Bacteria</taxon>
        <taxon>Bacillati</taxon>
        <taxon>Actinomycetota</taxon>
        <taxon>Actinomycetes</taxon>
        <taxon>Streptosporangiales</taxon>
        <taxon>Streptosporangiaceae</taxon>
        <taxon>Nonomuraea</taxon>
    </lineage>
</organism>
<gene>
    <name evidence="2" type="ORF">E1267_14240</name>
</gene>
<keyword evidence="2" id="KW-0378">Hydrolase</keyword>
<dbReference type="InterPro" id="IPR000639">
    <property type="entry name" value="Epox_hydrolase-like"/>
</dbReference>
<comment type="caution">
    <text evidence="2">The sequence shown here is derived from an EMBL/GenBank/DDBJ whole genome shotgun (WGS) entry which is preliminary data.</text>
</comment>
<reference evidence="2 3" key="1">
    <citation type="submission" date="2019-02" db="EMBL/GenBank/DDBJ databases">
        <title>Draft genome sequences of novel Actinobacteria.</title>
        <authorList>
            <person name="Sahin N."/>
            <person name="Ay H."/>
            <person name="Saygin H."/>
        </authorList>
    </citation>
    <scope>NUCLEOTIDE SEQUENCE [LARGE SCALE GENOMIC DNA]</scope>
    <source>
        <strain evidence="2 3">KC201</strain>
    </source>
</reference>
<protein>
    <submittedName>
        <fullName evidence="2">Alpha/beta hydrolase</fullName>
    </submittedName>
</protein>
<dbReference type="Proteomes" id="UP000295157">
    <property type="component" value="Unassembled WGS sequence"/>
</dbReference>
<dbReference type="GO" id="GO:0016787">
    <property type="term" value="F:hydrolase activity"/>
    <property type="evidence" value="ECO:0007669"/>
    <property type="project" value="UniProtKB-KW"/>
</dbReference>